<reference evidence="3 4" key="1">
    <citation type="journal article" date="2008" name="Appl. Environ. Microbiol.">
        <title>Genome of the epsilonproteobacterial chemolithoautotroph Sulfurimonas denitrificans.</title>
        <authorList>
            <person name="Sievert S.M."/>
            <person name="Scott K.M."/>
            <person name="Klotz M.G."/>
            <person name="Chain P.S.G."/>
            <person name="Hauser L.J."/>
            <person name="Hemp J."/>
            <person name="Huegler M."/>
            <person name="Land M."/>
            <person name="Lapidus A."/>
            <person name="Larimer F.W."/>
            <person name="Lucas S."/>
            <person name="Malfatti S.A."/>
            <person name="Meyer F."/>
            <person name="Paulsen I.T."/>
            <person name="Ren Q."/>
            <person name="Simon J."/>
            <person name="Bailey K."/>
            <person name="Diaz E."/>
            <person name="Fitzpatrick K.A."/>
            <person name="Glover B."/>
            <person name="Gwatney N."/>
            <person name="Korajkic A."/>
            <person name="Long A."/>
            <person name="Mobberley J.M."/>
            <person name="Pantry S.N."/>
            <person name="Pazder G."/>
            <person name="Peterson S."/>
            <person name="Quintanilla J.D."/>
            <person name="Sprinkle R."/>
            <person name="Stephens J."/>
            <person name="Thomas P."/>
            <person name="Vaughn R."/>
            <person name="Weber M.J."/>
            <person name="Wooten L.L."/>
        </authorList>
    </citation>
    <scope>NUCLEOTIDE SEQUENCE [LARGE SCALE GENOMIC DNA]</scope>
    <source>
        <strain evidence="4">ATCC 33889 / DSM 1251</strain>
    </source>
</reference>
<gene>
    <name evidence="3" type="ordered locus">Suden_0539</name>
</gene>
<evidence type="ECO:0000313" key="3">
    <source>
        <dbReference type="EMBL" id="ABB43818.1"/>
    </source>
</evidence>
<keyword evidence="4" id="KW-1185">Reference proteome</keyword>
<sequence>MDNLTNDNEYKNFIVDVATKIKQTQVKLAVSVNSGLLHFYFELGGMISQKQQKAKWGAKFIETMAKDIKKEFPELKGFSRTNLFSMKKFYEFYSIDLVQLRVGLIENPQNQLEDILFSIPWRHHIEILNKVDSIGEAVYYIDQTLQNNWSKDTLAINLKSKLFQRDSKGVNNFSNTLPKPLSDLAVQTIKDPYVFDFFSFDKPFIERDIENKLIDNITKFLLELGRGFAFVGKQYHLEIAGFDRYIDLLFYHIDLKCYVVIELKNKKFIPEYAGKLNYYISAVDTMLKKENDNPTIGILLCRDKNNIEAEFALRDINKPMGVSEFELKLTEILPENLRSSLPTIEEFEAGFGDILGDDE</sequence>
<dbReference type="PANTHER" id="PTHR30547:SF0">
    <property type="entry name" value="BLR8175 PROTEIN"/>
    <property type="match status" value="1"/>
</dbReference>
<dbReference type="OrthoDB" id="9801263at2"/>
<proteinExistence type="predicted"/>
<evidence type="ECO:0000259" key="2">
    <source>
        <dbReference type="Pfam" id="PF17761"/>
    </source>
</evidence>
<evidence type="ECO:0000313" key="4">
    <source>
        <dbReference type="Proteomes" id="UP000002714"/>
    </source>
</evidence>
<dbReference type="PANTHER" id="PTHR30547">
    <property type="entry name" value="UNCHARACTERIZED PROTEIN YHCG-RELATED"/>
    <property type="match status" value="1"/>
</dbReference>
<dbReference type="Pfam" id="PF17761">
    <property type="entry name" value="DUF1016_N"/>
    <property type="match status" value="1"/>
</dbReference>
<dbReference type="Proteomes" id="UP000002714">
    <property type="component" value="Chromosome"/>
</dbReference>
<dbReference type="AlphaFoldDB" id="Q30T63"/>
<evidence type="ECO:0008006" key="5">
    <source>
        <dbReference type="Google" id="ProtNLM"/>
    </source>
</evidence>
<dbReference type="GO" id="GO:0003676">
    <property type="term" value="F:nucleic acid binding"/>
    <property type="evidence" value="ECO:0007669"/>
    <property type="project" value="InterPro"/>
</dbReference>
<organism evidence="3 4">
    <name type="scientific">Sulfurimonas denitrificans (strain ATCC 33889 / DSM 1251)</name>
    <name type="common">Thiomicrospira denitrificans (strain ATCC 33889 / DSM 1251)</name>
    <dbReference type="NCBI Taxonomy" id="326298"/>
    <lineage>
        <taxon>Bacteria</taxon>
        <taxon>Pseudomonadati</taxon>
        <taxon>Campylobacterota</taxon>
        <taxon>Epsilonproteobacteria</taxon>
        <taxon>Campylobacterales</taxon>
        <taxon>Sulfurimonadaceae</taxon>
        <taxon>Sulfurimonas</taxon>
    </lineage>
</organism>
<dbReference type="EMBL" id="CP000153">
    <property type="protein sequence ID" value="ABB43818.1"/>
    <property type="molecule type" value="Genomic_DNA"/>
</dbReference>
<evidence type="ECO:0000259" key="1">
    <source>
        <dbReference type="Pfam" id="PF06250"/>
    </source>
</evidence>
<dbReference type="KEGG" id="tdn:Suden_0539"/>
<accession>Q30T63</accession>
<dbReference type="InterPro" id="IPR041527">
    <property type="entry name" value="YhcG_N"/>
</dbReference>
<dbReference type="eggNOG" id="COG4804">
    <property type="taxonomic scope" value="Bacteria"/>
</dbReference>
<dbReference type="InterPro" id="IPR053148">
    <property type="entry name" value="PD-DEXK-like_domain"/>
</dbReference>
<feature type="domain" description="YhcG N-terminal" evidence="2">
    <location>
        <begin position="16"/>
        <end position="165"/>
    </location>
</feature>
<dbReference type="InterPro" id="IPR011856">
    <property type="entry name" value="tRNA_endonuc-like_dom_sf"/>
</dbReference>
<dbReference type="InterPro" id="IPR009362">
    <property type="entry name" value="YhcG_C"/>
</dbReference>
<dbReference type="HOGENOM" id="CLU_046640_0_1_7"/>
<name>Q30T63_SULDN</name>
<dbReference type="STRING" id="326298.Suden_0539"/>
<protein>
    <recommendedName>
        <fullName evidence="5">DUF1016 domain-containing protein</fullName>
    </recommendedName>
</protein>
<dbReference type="Pfam" id="PF06250">
    <property type="entry name" value="YhcG_C"/>
    <property type="match status" value="1"/>
</dbReference>
<dbReference type="RefSeq" id="WP_011372172.1">
    <property type="nucleotide sequence ID" value="NC_007575.1"/>
</dbReference>
<dbReference type="Gene3D" id="3.40.1350.10">
    <property type="match status" value="1"/>
</dbReference>
<feature type="domain" description="YhcG PDDEXK nuclease" evidence="1">
    <location>
        <begin position="187"/>
        <end position="342"/>
    </location>
</feature>